<evidence type="ECO:0000313" key="3">
    <source>
        <dbReference type="EMBL" id="PBC33145.1"/>
    </source>
</evidence>
<accession>A0A2A3EN06</accession>
<dbReference type="EMBL" id="KZ288204">
    <property type="protein sequence ID" value="PBC33145.1"/>
    <property type="molecule type" value="Genomic_DNA"/>
</dbReference>
<name>A0A2A3EN06_APICC</name>
<keyword evidence="2" id="KW-0732">Signal</keyword>
<evidence type="ECO:0000313" key="4">
    <source>
        <dbReference type="Proteomes" id="UP000242457"/>
    </source>
</evidence>
<sequence>MRPIGWAMACALLASTFPKSASLLTSAEEESVGVVATAHRHPTGRGKLTKLLPISKDTAPDPDTHRLEQFIDDERRRKRRSVQGFCICNNNLECLEGTRREGRTFGHKRIQFMLMPMMYKMGVMMTMLIVLTAISVKGLLVGAMLLMLKLSTLIAKFSFGWQHNAQAPQPIHVHVHNSPPTAHNQAYSGWIPGSGSGGEHHYYYRA</sequence>
<protein>
    <submittedName>
        <fullName evidence="3">Uncharacterized protein</fullName>
    </submittedName>
</protein>
<keyword evidence="1" id="KW-1133">Transmembrane helix</keyword>
<dbReference type="OrthoDB" id="6611212at2759"/>
<dbReference type="Proteomes" id="UP000242457">
    <property type="component" value="Unassembled WGS sequence"/>
</dbReference>
<gene>
    <name evidence="3" type="ORF">APICC_08634</name>
</gene>
<feature type="signal peptide" evidence="2">
    <location>
        <begin position="1"/>
        <end position="22"/>
    </location>
</feature>
<organism evidence="3 4">
    <name type="scientific">Apis cerana cerana</name>
    <name type="common">Oriental honeybee</name>
    <dbReference type="NCBI Taxonomy" id="94128"/>
    <lineage>
        <taxon>Eukaryota</taxon>
        <taxon>Metazoa</taxon>
        <taxon>Ecdysozoa</taxon>
        <taxon>Arthropoda</taxon>
        <taxon>Hexapoda</taxon>
        <taxon>Insecta</taxon>
        <taxon>Pterygota</taxon>
        <taxon>Neoptera</taxon>
        <taxon>Endopterygota</taxon>
        <taxon>Hymenoptera</taxon>
        <taxon>Apocrita</taxon>
        <taxon>Aculeata</taxon>
        <taxon>Apoidea</taxon>
        <taxon>Anthophila</taxon>
        <taxon>Apidae</taxon>
        <taxon>Apis</taxon>
    </lineage>
</organism>
<keyword evidence="4" id="KW-1185">Reference proteome</keyword>
<feature type="chain" id="PRO_5013081948" evidence="2">
    <location>
        <begin position="23"/>
        <end position="206"/>
    </location>
</feature>
<keyword evidence="1" id="KW-0472">Membrane</keyword>
<dbReference type="InterPro" id="IPR012464">
    <property type="entry name" value="DUF1676"/>
</dbReference>
<dbReference type="AlphaFoldDB" id="A0A2A3EN06"/>
<dbReference type="Pfam" id="PF07898">
    <property type="entry name" value="DUF1676"/>
    <property type="match status" value="1"/>
</dbReference>
<evidence type="ECO:0000256" key="2">
    <source>
        <dbReference type="SAM" id="SignalP"/>
    </source>
</evidence>
<evidence type="ECO:0000256" key="1">
    <source>
        <dbReference type="SAM" id="Phobius"/>
    </source>
</evidence>
<proteinExistence type="predicted"/>
<feature type="transmembrane region" description="Helical" evidence="1">
    <location>
        <begin position="123"/>
        <end position="148"/>
    </location>
</feature>
<reference evidence="3 4" key="1">
    <citation type="submission" date="2014-07" db="EMBL/GenBank/DDBJ databases">
        <title>Genomic and transcriptomic analysis on Apis cerana provide comprehensive insights into honey bee biology.</title>
        <authorList>
            <person name="Diao Q."/>
            <person name="Sun L."/>
            <person name="Zheng H."/>
            <person name="Zheng H."/>
            <person name="Xu S."/>
            <person name="Wang S."/>
            <person name="Zeng Z."/>
            <person name="Hu F."/>
            <person name="Su S."/>
            <person name="Wu J."/>
        </authorList>
    </citation>
    <scope>NUCLEOTIDE SEQUENCE [LARGE SCALE GENOMIC DNA]</scope>
    <source>
        <tissue evidence="3">Pupae without intestine</tissue>
    </source>
</reference>
<keyword evidence="1" id="KW-0812">Transmembrane</keyword>